<name>A0A8H4K3E1_9HYPO</name>
<dbReference type="OrthoDB" id="427518at2759"/>
<dbReference type="EMBL" id="JAADJG010000590">
    <property type="protein sequence ID" value="KAF4442656.1"/>
    <property type="molecule type" value="Genomic_DNA"/>
</dbReference>
<accession>A0A8H4K3E1</accession>
<proteinExistence type="predicted"/>
<dbReference type="AlphaFoldDB" id="A0A8H4K3E1"/>
<organism evidence="1 2">
    <name type="scientific">Fusarium austroafricanum</name>
    <dbReference type="NCBI Taxonomy" id="2364996"/>
    <lineage>
        <taxon>Eukaryota</taxon>
        <taxon>Fungi</taxon>
        <taxon>Dikarya</taxon>
        <taxon>Ascomycota</taxon>
        <taxon>Pezizomycotina</taxon>
        <taxon>Sordariomycetes</taxon>
        <taxon>Hypocreomycetidae</taxon>
        <taxon>Hypocreales</taxon>
        <taxon>Nectriaceae</taxon>
        <taxon>Fusarium</taxon>
        <taxon>Fusarium concolor species complex</taxon>
    </lineage>
</organism>
<sequence>MTSRFHDNAWKRECVCRVKKLLNSHNDAYSNAMNTTRESALLCLGGQVTASYSGLEEHVRKIVLPVSEREADARYNAAKGDLVLSFAENLMKDNDYPQAEKELEVWHPPNAEAPSTTERIVVQSWAVALGRTLKSPGHFEEALL</sequence>
<reference evidence="1" key="1">
    <citation type="submission" date="2020-01" db="EMBL/GenBank/DDBJ databases">
        <title>Identification and distribution of gene clusters putatively required for synthesis of sphingolipid metabolism inhibitors in phylogenetically diverse species of the filamentous fungus Fusarium.</title>
        <authorList>
            <person name="Kim H.-S."/>
            <person name="Busman M."/>
            <person name="Brown D.W."/>
            <person name="Divon H."/>
            <person name="Uhlig S."/>
            <person name="Proctor R.H."/>
        </authorList>
    </citation>
    <scope>NUCLEOTIDE SEQUENCE</scope>
    <source>
        <strain evidence="1">NRRL 53441</strain>
    </source>
</reference>
<comment type="caution">
    <text evidence="1">The sequence shown here is derived from an EMBL/GenBank/DDBJ whole genome shotgun (WGS) entry which is preliminary data.</text>
</comment>
<evidence type="ECO:0000313" key="2">
    <source>
        <dbReference type="Proteomes" id="UP000605986"/>
    </source>
</evidence>
<gene>
    <name evidence="1" type="ORF">F53441_11697</name>
</gene>
<dbReference type="Proteomes" id="UP000605986">
    <property type="component" value="Unassembled WGS sequence"/>
</dbReference>
<keyword evidence="2" id="KW-1185">Reference proteome</keyword>
<evidence type="ECO:0000313" key="1">
    <source>
        <dbReference type="EMBL" id="KAF4442656.1"/>
    </source>
</evidence>
<protein>
    <submittedName>
        <fullName evidence="1">LipA and NB-ARC domain protein</fullName>
    </submittedName>
</protein>